<feature type="transmembrane region" description="Helical" evidence="1">
    <location>
        <begin position="102"/>
        <end position="124"/>
    </location>
</feature>
<keyword evidence="1" id="KW-0812">Transmembrane</keyword>
<reference evidence="2 3" key="1">
    <citation type="journal article" date="2017" name="ISME J.">
        <title>Potential for microbial H2 and metal transformations associated with novel bacteria and archaea in deep terrestrial subsurface sediments.</title>
        <authorList>
            <person name="Hernsdorf A.W."/>
            <person name="Amano Y."/>
            <person name="Miyakawa K."/>
            <person name="Ise K."/>
            <person name="Suzuki Y."/>
            <person name="Anantharaman K."/>
            <person name="Probst A."/>
            <person name="Burstein D."/>
            <person name="Thomas B.C."/>
            <person name="Banfield J.F."/>
        </authorList>
    </citation>
    <scope>NUCLEOTIDE SEQUENCE [LARGE SCALE GENOMIC DNA]</scope>
    <source>
        <strain evidence="2">HGW-Dojkabacteria-1</strain>
    </source>
</reference>
<feature type="transmembrane region" description="Helical" evidence="1">
    <location>
        <begin position="19"/>
        <end position="38"/>
    </location>
</feature>
<accession>A0A2N2F4C1</accession>
<feature type="transmembrane region" description="Helical" evidence="1">
    <location>
        <begin position="44"/>
        <end position="64"/>
    </location>
</feature>
<feature type="transmembrane region" description="Helical" evidence="1">
    <location>
        <begin position="76"/>
        <end position="96"/>
    </location>
</feature>
<comment type="caution">
    <text evidence="2">The sequence shown here is derived from an EMBL/GenBank/DDBJ whole genome shotgun (WGS) entry which is preliminary data.</text>
</comment>
<dbReference type="Proteomes" id="UP000233417">
    <property type="component" value="Unassembled WGS sequence"/>
</dbReference>
<feature type="transmembrane region" description="Helical" evidence="1">
    <location>
        <begin position="200"/>
        <end position="219"/>
    </location>
</feature>
<keyword evidence="1" id="KW-1133">Transmembrane helix</keyword>
<dbReference type="AlphaFoldDB" id="A0A2N2F4C1"/>
<evidence type="ECO:0000313" key="2">
    <source>
        <dbReference type="EMBL" id="PKN03003.1"/>
    </source>
</evidence>
<evidence type="ECO:0000256" key="1">
    <source>
        <dbReference type="SAM" id="Phobius"/>
    </source>
</evidence>
<evidence type="ECO:0000313" key="3">
    <source>
        <dbReference type="Proteomes" id="UP000233417"/>
    </source>
</evidence>
<feature type="transmembrane region" description="Helical" evidence="1">
    <location>
        <begin position="254"/>
        <end position="273"/>
    </location>
</feature>
<dbReference type="EMBL" id="PHAO01000001">
    <property type="protein sequence ID" value="PKN03003.1"/>
    <property type="molecule type" value="Genomic_DNA"/>
</dbReference>
<gene>
    <name evidence="2" type="ORF">CVU76_03180</name>
</gene>
<organism evidence="2 3">
    <name type="scientific">Candidatus Dojkabacteria bacterium HGW-Dojkabacteria-1</name>
    <dbReference type="NCBI Taxonomy" id="2013761"/>
    <lineage>
        <taxon>Bacteria</taxon>
        <taxon>Candidatus Dojkabacteria</taxon>
    </lineage>
</organism>
<keyword evidence="1" id="KW-0472">Membrane</keyword>
<sequence length="275" mass="30848">MAIEKVVNTNEDAVKRGKLLTLSLLIALSIFIQTILKVNEGDVVRTILTALVYFGVSAVGLIWAFNFQVRFKSIPFLVQSALFVASEYLFVQLFFVQKFSRIYEGLLLLILIGIVFVGTYVSFLMSNVFNVNLYKNIPLVNVGRTTSYIISSFTLFFFLFSLLALQLPIYFLLPLVIVVSVFLSYIHLKNLGYEGILLTRKTLLVSFLVLFMFLGSFLSGVTHEVSVLGPVVGYFVGIGVANMKSTKANKNLELLMYISILIAITFIILRLNIFA</sequence>
<feature type="transmembrane region" description="Helical" evidence="1">
    <location>
        <begin position="169"/>
        <end position="188"/>
    </location>
</feature>
<protein>
    <submittedName>
        <fullName evidence="2">Uncharacterized protein</fullName>
    </submittedName>
</protein>
<proteinExistence type="predicted"/>
<name>A0A2N2F4C1_9BACT</name>
<feature type="transmembrane region" description="Helical" evidence="1">
    <location>
        <begin position="145"/>
        <end position="163"/>
    </location>
</feature>